<proteinExistence type="inferred from homology"/>
<feature type="repeat" description="TPR" evidence="10">
    <location>
        <begin position="35"/>
        <end position="68"/>
    </location>
</feature>
<dbReference type="EnsemblMetazoa" id="XM_012201887.1">
    <property type="protein sequence ID" value="XP_012057277.1"/>
    <property type="gene ID" value="LOC105620389"/>
</dbReference>
<dbReference type="GO" id="GO:0008320">
    <property type="term" value="F:protein transmembrane transporter activity"/>
    <property type="evidence" value="ECO:0007669"/>
    <property type="project" value="TreeGrafter"/>
</dbReference>
<dbReference type="PROSITE" id="PS50005">
    <property type="entry name" value="TPR"/>
    <property type="match status" value="4"/>
</dbReference>
<evidence type="ECO:0000256" key="3">
    <source>
        <dbReference type="ARBA" id="ARBA00022737"/>
    </source>
</evidence>
<keyword evidence="7" id="KW-0496">Mitochondrion</keyword>
<evidence type="ECO:0000313" key="12">
    <source>
        <dbReference type="EnsemblMetazoa" id="XP_012057277.1"/>
    </source>
</evidence>
<evidence type="ECO:0000256" key="6">
    <source>
        <dbReference type="ARBA" id="ARBA00022989"/>
    </source>
</evidence>
<evidence type="ECO:0000256" key="5">
    <source>
        <dbReference type="ARBA" id="ARBA00022803"/>
    </source>
</evidence>
<dbReference type="GO" id="GO:0005741">
    <property type="term" value="C:mitochondrial outer membrane"/>
    <property type="evidence" value="ECO:0007669"/>
    <property type="project" value="UniProtKB-SubCell"/>
</dbReference>
<dbReference type="OrthoDB" id="66418at2759"/>
<reference evidence="12" key="2">
    <citation type="submission" date="2016-04" db="UniProtKB">
        <authorList>
            <consortium name="EnsemblMetazoa"/>
        </authorList>
    </citation>
    <scope>IDENTIFICATION</scope>
</reference>
<dbReference type="Gene3D" id="1.25.40.10">
    <property type="entry name" value="Tetratricopeptide repeat domain"/>
    <property type="match status" value="4"/>
</dbReference>
<dbReference type="PANTHER" id="PTHR46208:SF1">
    <property type="entry name" value="MITOCHONDRIAL IMPORT RECEPTOR SUBUNIT TOM70"/>
    <property type="match status" value="1"/>
</dbReference>
<evidence type="ECO:0000256" key="11">
    <source>
        <dbReference type="SAM" id="MobiDB-lite"/>
    </source>
</evidence>
<dbReference type="STRING" id="12957.A0A158NIB9"/>
<accession>A0A158NIB9</accession>
<dbReference type="InParanoid" id="A0A158NIB9"/>
<comment type="subcellular location">
    <subcellularLocation>
        <location evidence="1">Mitochondrion outer membrane</location>
        <topology evidence="1">Single-pass membrane protein</topology>
    </subcellularLocation>
</comment>
<keyword evidence="3" id="KW-0677">Repeat</keyword>
<dbReference type="InterPro" id="IPR019734">
    <property type="entry name" value="TPR_rpt"/>
</dbReference>
<protein>
    <recommendedName>
        <fullName evidence="14">Mitochondrial import receptor subunit TOM70</fullName>
    </recommendedName>
</protein>
<evidence type="ECO:0000256" key="2">
    <source>
        <dbReference type="ARBA" id="ARBA00022692"/>
    </source>
</evidence>
<dbReference type="KEGG" id="acep:105620389"/>
<dbReference type="GO" id="GO:0045039">
    <property type="term" value="P:protein insertion into mitochondrial inner membrane"/>
    <property type="evidence" value="ECO:0007669"/>
    <property type="project" value="TreeGrafter"/>
</dbReference>
<dbReference type="SMART" id="SM00028">
    <property type="entry name" value="TPR"/>
    <property type="match status" value="14"/>
</dbReference>
<evidence type="ECO:0000256" key="7">
    <source>
        <dbReference type="ARBA" id="ARBA00023128"/>
    </source>
</evidence>
<dbReference type="GO" id="GO:0030150">
    <property type="term" value="P:protein import into mitochondrial matrix"/>
    <property type="evidence" value="ECO:0007669"/>
    <property type="project" value="TreeGrafter"/>
</dbReference>
<gene>
    <name evidence="12" type="primary">105620389</name>
</gene>
<reference evidence="13" key="1">
    <citation type="journal article" date="2011" name="PLoS Genet.">
        <title>The genome sequence of the leaf-cutter ant Atta cephalotes reveals insights into its obligate symbiotic lifestyle.</title>
        <authorList>
            <person name="Suen G."/>
            <person name="Teiling C."/>
            <person name="Li L."/>
            <person name="Holt C."/>
            <person name="Abouheif E."/>
            <person name="Bornberg-Bauer E."/>
            <person name="Bouffard P."/>
            <person name="Caldera E.J."/>
            <person name="Cash E."/>
            <person name="Cavanaugh A."/>
            <person name="Denas O."/>
            <person name="Elhaik E."/>
            <person name="Fave M.J."/>
            <person name="Gadau J."/>
            <person name="Gibson J.D."/>
            <person name="Graur D."/>
            <person name="Grubbs K.J."/>
            <person name="Hagen D.E."/>
            <person name="Harkins T.T."/>
            <person name="Helmkampf M."/>
            <person name="Hu H."/>
            <person name="Johnson B.R."/>
            <person name="Kim J."/>
            <person name="Marsh S.E."/>
            <person name="Moeller J.A."/>
            <person name="Munoz-Torres M.C."/>
            <person name="Murphy M.C."/>
            <person name="Naughton M.C."/>
            <person name="Nigam S."/>
            <person name="Overson R."/>
            <person name="Rajakumar R."/>
            <person name="Reese J.T."/>
            <person name="Scott J.J."/>
            <person name="Smith C.R."/>
            <person name="Tao S."/>
            <person name="Tsutsui N.D."/>
            <person name="Viljakainen L."/>
            <person name="Wissler L."/>
            <person name="Yandell M.D."/>
            <person name="Zimmer F."/>
            <person name="Taylor J."/>
            <person name="Slater S.C."/>
            <person name="Clifton S.W."/>
            <person name="Warren W.C."/>
            <person name="Elsik C.G."/>
            <person name="Smith C.D."/>
            <person name="Weinstock G.M."/>
            <person name="Gerardo N.M."/>
            <person name="Currie C.R."/>
        </authorList>
    </citation>
    <scope>NUCLEOTIDE SEQUENCE [LARGE SCALE GENOMIC DNA]</scope>
</reference>
<dbReference type="Pfam" id="PF13181">
    <property type="entry name" value="TPR_8"/>
    <property type="match status" value="2"/>
</dbReference>
<evidence type="ECO:0000256" key="4">
    <source>
        <dbReference type="ARBA" id="ARBA00022787"/>
    </source>
</evidence>
<dbReference type="AlphaFoldDB" id="A0A158NIB9"/>
<dbReference type="EMBL" id="ADTU01016348">
    <property type="status" value="NOT_ANNOTATED_CDS"/>
    <property type="molecule type" value="Genomic_DNA"/>
</dbReference>
<sequence length="1074" mass="125626">MTRRRIFRFTGKKHSDRPSKVASPVTETETPLQTAQKYKNAGNVRFTLGKYNEAIAQYNKAIDICPKESVDDLAIFYQNRAAAYEQLKRYNSVKADCTKALELNPKYMKALLRRARILEQLGDFEAALKDITTACIHENFSDQASLLKAQMILEKLVEQHFPKKSIHISFMPTTLVIEIYYIRSFSKDPILSRLEYPENIPEFIKKPLQALKNREYHNIISLCTEIIESPKFDILPPSKLEVLLLRATFYFIWHDYNAAIHDLKVILSSEDVRDNIRVNALIKRACIYLEIGTPEMAFNDFELALMINPSCSDIYYHRGLAYKKIGELDKAKCDFEKAVEYNPNFSMAHMQKWYANYQFASLNGNIYLVEITVRNIEKAIAKYSNSPECVCYYVLYAEIMFKTQQYQKADIYFVKAIEKDPDCAIVYLLLWNCNLINIEKYVIKALKSDTCSVEGKLRGFEVLRIIEIERGNIEEAVRLTNMALIFCRTFRELLYMYNEDPTKIFLDTKLRFTQIVHFLRSYSRFIDIQNAEEFDKHIPIDSDGSFKVLSPATESETPLQKAQKYENEGNIYFKTQKYNEAIAQYTKAIDICPKENKNELATFYQNRAAAYEQLKKYSSVKADCTKALELNPKYIKAVLCRARVLEQIGDLEAALKDMTTVCIYEEFSHPIFLVKVEIILKKLVKQHAYENWINKKLFMPNKLSIEYCIISYSKDPVFSKLRCPENIPEFFKKPLQALKDAKYDDVIPLCTEIIESPEFNTLPSTKLEVLLLRATFYSLLGKYSPAFQDLECILNIEYASDDVKINALLKRANLHLKFMDVAMAFMNFELAININPHYSDIYYHRGQVYMNMGKLNKAKHDFEKALEYNPNFSIACIQKCYTDYRIAMLNKDVRLVEEAVRAFEKIFEKYTNLSECTFCYQYYCKMMSETLQYQKAHIYFTKIIKKYPKDTSMSSIYLHRAYLQFNWSSYSNKAVEYLKKAIELDEKCSFAYKLLGLIEMKRGNIEETIRLFDKALVYCHTFEELLHLYYLRDTARIDLNVKNQFGDKYFRFFSLGLLLSAKDGSRGFAYDFML</sequence>
<comment type="similarity">
    <text evidence="9">Belongs to the Tom70 family.</text>
</comment>
<keyword evidence="6" id="KW-1133">Transmembrane helix</keyword>
<organism evidence="12 13">
    <name type="scientific">Atta cephalotes</name>
    <name type="common">Leafcutter ant</name>
    <dbReference type="NCBI Taxonomy" id="12957"/>
    <lineage>
        <taxon>Eukaryota</taxon>
        <taxon>Metazoa</taxon>
        <taxon>Ecdysozoa</taxon>
        <taxon>Arthropoda</taxon>
        <taxon>Hexapoda</taxon>
        <taxon>Insecta</taxon>
        <taxon>Pterygota</taxon>
        <taxon>Neoptera</taxon>
        <taxon>Endopterygota</taxon>
        <taxon>Hymenoptera</taxon>
        <taxon>Apocrita</taxon>
        <taxon>Aculeata</taxon>
        <taxon>Formicoidea</taxon>
        <taxon>Formicidae</taxon>
        <taxon>Myrmicinae</taxon>
        <taxon>Atta</taxon>
    </lineage>
</organism>
<evidence type="ECO:0000256" key="1">
    <source>
        <dbReference type="ARBA" id="ARBA00004572"/>
    </source>
</evidence>
<evidence type="ECO:0008006" key="14">
    <source>
        <dbReference type="Google" id="ProtNLM"/>
    </source>
</evidence>
<keyword evidence="4" id="KW-1000">Mitochondrion outer membrane</keyword>
<keyword evidence="2" id="KW-0812">Transmembrane</keyword>
<feature type="repeat" description="TPR" evidence="10">
    <location>
        <begin position="562"/>
        <end position="595"/>
    </location>
</feature>
<keyword evidence="13" id="KW-1185">Reference proteome</keyword>
<evidence type="ECO:0000313" key="13">
    <source>
        <dbReference type="Proteomes" id="UP000005205"/>
    </source>
</evidence>
<dbReference type="SUPFAM" id="SSF48452">
    <property type="entry name" value="TPR-like"/>
    <property type="match status" value="4"/>
</dbReference>
<keyword evidence="8" id="KW-0472">Membrane</keyword>
<keyword evidence="5 10" id="KW-0802">TPR repeat</keyword>
<feature type="repeat" description="TPR" evidence="10">
    <location>
        <begin position="839"/>
        <end position="872"/>
    </location>
</feature>
<name>A0A158NIB9_ATTCE</name>
<dbReference type="Pfam" id="PF00515">
    <property type="entry name" value="TPR_1"/>
    <property type="match status" value="1"/>
</dbReference>
<evidence type="ECO:0000256" key="9">
    <source>
        <dbReference type="ARBA" id="ARBA00038030"/>
    </source>
</evidence>
<dbReference type="SMR" id="A0A158NIB9"/>
<dbReference type="InterPro" id="IPR011990">
    <property type="entry name" value="TPR-like_helical_dom_sf"/>
</dbReference>
<dbReference type="Pfam" id="PF13414">
    <property type="entry name" value="TPR_11"/>
    <property type="match status" value="2"/>
</dbReference>
<feature type="repeat" description="TPR" evidence="10">
    <location>
        <begin position="312"/>
        <end position="345"/>
    </location>
</feature>
<evidence type="ECO:0000256" key="8">
    <source>
        <dbReference type="ARBA" id="ARBA00023136"/>
    </source>
</evidence>
<dbReference type="PANTHER" id="PTHR46208">
    <property type="entry name" value="MITOCHONDRIAL IMPORT RECEPTOR SUBUNIT TOM70"/>
    <property type="match status" value="1"/>
</dbReference>
<dbReference type="PROSITE" id="PS50293">
    <property type="entry name" value="TPR_REGION"/>
    <property type="match status" value="4"/>
</dbReference>
<feature type="region of interest" description="Disordered" evidence="11">
    <location>
        <begin position="1"/>
        <end position="28"/>
    </location>
</feature>
<dbReference type="GO" id="GO:0030943">
    <property type="term" value="F:mitochondrion targeting sequence binding"/>
    <property type="evidence" value="ECO:0007669"/>
    <property type="project" value="TreeGrafter"/>
</dbReference>
<feature type="compositionally biased region" description="Basic residues" evidence="11">
    <location>
        <begin position="1"/>
        <end position="15"/>
    </location>
</feature>
<dbReference type="Proteomes" id="UP000005205">
    <property type="component" value="Unassembled WGS sequence"/>
</dbReference>
<evidence type="ECO:0000256" key="10">
    <source>
        <dbReference type="PROSITE-ProRule" id="PRU00339"/>
    </source>
</evidence>